<dbReference type="Gene3D" id="3.60.15.10">
    <property type="entry name" value="Ribonuclease Z/Hydroxyacylglutathione hydrolase-like"/>
    <property type="match status" value="1"/>
</dbReference>
<dbReference type="SMART" id="SM00849">
    <property type="entry name" value="Lactamase_B"/>
    <property type="match status" value="1"/>
</dbReference>
<sequence length="252" mass="26597">MTTPFQVADGVFLVSAGHTNWILLEEDGALTLVDSGYPAHREAVEDSVASIGRRPEDIRAMLITHAHVDHIGSASALAQQYSFPVFASPEEVPHARREYLQQAGPLQVAANAWRPGVLPWSLHIVRVGALKPVSVPEVQAFPSGGGALDVPGHPIPVPLPGHTSGHTGYLLPGAGAVVSGDALVTAHATSRVDGPQFLLPMFHHDEPQTHETVEALADLPADILLPGHGPAYRGSLRTAVDTARERVGRASA</sequence>
<keyword evidence="3" id="KW-1185">Reference proteome</keyword>
<dbReference type="PANTHER" id="PTHR42951">
    <property type="entry name" value="METALLO-BETA-LACTAMASE DOMAIN-CONTAINING"/>
    <property type="match status" value="1"/>
</dbReference>
<evidence type="ECO:0000313" key="3">
    <source>
        <dbReference type="Proteomes" id="UP000183263"/>
    </source>
</evidence>
<dbReference type="InterPro" id="IPR036866">
    <property type="entry name" value="RibonucZ/Hydroxyglut_hydro"/>
</dbReference>
<dbReference type="PANTHER" id="PTHR42951:SF14">
    <property type="entry name" value="METALLO-BETA-LACTAMASE SUPERFAMILY PROTEIN"/>
    <property type="match status" value="1"/>
</dbReference>
<gene>
    <name evidence="2" type="ORF">SAMN05444695_10412</name>
</gene>
<dbReference type="RefSeq" id="WP_072737235.1">
    <property type="nucleotide sequence ID" value="NZ_CP048813.1"/>
</dbReference>
<dbReference type="Pfam" id="PF00753">
    <property type="entry name" value="Lactamase_B"/>
    <property type="match status" value="1"/>
</dbReference>
<accession>A0A1G8G969</accession>
<organism evidence="2 3">
    <name type="scientific">Rhodococcus triatomae</name>
    <dbReference type="NCBI Taxonomy" id="300028"/>
    <lineage>
        <taxon>Bacteria</taxon>
        <taxon>Bacillati</taxon>
        <taxon>Actinomycetota</taxon>
        <taxon>Actinomycetes</taxon>
        <taxon>Mycobacteriales</taxon>
        <taxon>Nocardiaceae</taxon>
        <taxon>Rhodococcus</taxon>
    </lineage>
</organism>
<dbReference type="EMBL" id="FNDN01000004">
    <property type="protein sequence ID" value="SDH90903.1"/>
    <property type="molecule type" value="Genomic_DNA"/>
</dbReference>
<evidence type="ECO:0000259" key="1">
    <source>
        <dbReference type="SMART" id="SM00849"/>
    </source>
</evidence>
<dbReference type="CDD" id="cd07721">
    <property type="entry name" value="yflN-like_MBL-fold"/>
    <property type="match status" value="1"/>
</dbReference>
<protein>
    <submittedName>
        <fullName evidence="2">Glyoxylase, beta-lactamase superfamily II</fullName>
    </submittedName>
</protein>
<reference evidence="2 3" key="1">
    <citation type="submission" date="2016-10" db="EMBL/GenBank/DDBJ databases">
        <authorList>
            <person name="de Groot N.N."/>
        </authorList>
    </citation>
    <scope>NUCLEOTIDE SEQUENCE [LARGE SCALE GENOMIC DNA]</scope>
    <source>
        <strain evidence="2 3">DSM 44892</strain>
    </source>
</reference>
<name>A0A1G8G969_9NOCA</name>
<dbReference type="InterPro" id="IPR001279">
    <property type="entry name" value="Metallo-B-lactamas"/>
</dbReference>
<dbReference type="InterPro" id="IPR050855">
    <property type="entry name" value="NDM-1-like"/>
</dbReference>
<dbReference type="SUPFAM" id="SSF56281">
    <property type="entry name" value="Metallo-hydrolase/oxidoreductase"/>
    <property type="match status" value="1"/>
</dbReference>
<proteinExistence type="predicted"/>
<feature type="domain" description="Metallo-beta-lactamase" evidence="1">
    <location>
        <begin position="18"/>
        <end position="228"/>
    </location>
</feature>
<dbReference type="OrthoDB" id="2971563at2"/>
<evidence type="ECO:0000313" key="2">
    <source>
        <dbReference type="EMBL" id="SDH90903.1"/>
    </source>
</evidence>
<dbReference type="Proteomes" id="UP000183263">
    <property type="component" value="Unassembled WGS sequence"/>
</dbReference>
<dbReference type="AlphaFoldDB" id="A0A1G8G969"/>